<dbReference type="PANTHER" id="PTHR11347">
    <property type="entry name" value="CYCLIC NUCLEOTIDE PHOSPHODIESTERASE"/>
    <property type="match status" value="1"/>
</dbReference>
<dbReference type="InterPro" id="IPR003607">
    <property type="entry name" value="HD/PDEase_dom"/>
</dbReference>
<evidence type="ECO:0000259" key="6">
    <source>
        <dbReference type="PROSITE" id="PS51845"/>
    </source>
</evidence>
<dbReference type="SMART" id="SM00471">
    <property type="entry name" value="HDc"/>
    <property type="match status" value="1"/>
</dbReference>
<keyword evidence="3 4" id="KW-0378">Hydrolase</keyword>
<dbReference type="PROSITE" id="PS00126">
    <property type="entry name" value="PDEASE_I_1"/>
    <property type="match status" value="1"/>
</dbReference>
<dbReference type="InterPro" id="IPR023088">
    <property type="entry name" value="PDEase"/>
</dbReference>
<dbReference type="Gene3D" id="3.30.450.40">
    <property type="match status" value="2"/>
</dbReference>
<gene>
    <name evidence="7" type="ORF">PEVE_00009070</name>
</gene>
<feature type="compositionally biased region" description="Basic and acidic residues" evidence="5">
    <location>
        <begin position="823"/>
        <end position="847"/>
    </location>
</feature>
<dbReference type="SUPFAM" id="SSF109604">
    <property type="entry name" value="HD-domain/PDEase-like"/>
    <property type="match status" value="1"/>
</dbReference>
<keyword evidence="2 4" id="KW-0479">Metal-binding</keyword>
<dbReference type="InterPro" id="IPR023174">
    <property type="entry name" value="PDEase_CS"/>
</dbReference>
<dbReference type="Pfam" id="PF00233">
    <property type="entry name" value="PDEase_I"/>
    <property type="match status" value="1"/>
</dbReference>
<sequence length="876" mass="99528">MELSKDLVEKYLDDHQDFTKSYFERKATSSMVDNWMSSRSHRPGSRAMEVNHVKRDSVRSHVMLKKDNNFTNGRLNSIFGSERDERKMSVPRRRRKSKLGELDEKELFMELIRDIANELDINMLSHKILVNVSILTNADRCSLFLVRGSRDNKVLVSKLFDVTSESTVDQAIRSEEDEICVPLGVGIAGHAAATGESINIKDAYSDPRFNSQVDKATGYKTHSILCMPIKSHDGEVIGVAQIINKKSGEHQFTQKDEEVFKNYLTFCGIGITNAQLFEISVQEYRRNQILLQLAKGIFEEQSNLDTCVHNIMVEAQELLDVERCSVFLIDESSETQDVVFSKAFDLHSGAVEESGPKTSKTHWSMNTGIAALVASSGKAVNIPDAYADGRFNPEADVESDFKTKSILCMPIFNTNQKIVGVAQLLNKNNGKPFTEGDENLFEAFAIFCGLGIHNVSMYEQACKLLAKQSVAMEVLSYHASAQPAEVDKIMTIPCFSHPFFCKKKKCRSKLYFSPFFFEGANFFFLSLKLLLKQQKSNTIHLVCVHLPQVLCRWLLSVKKNYRPVIYHNWRHAFNVAQCMFTMITTGNMGRFFSDLEVYALIVACFCHDLDHRGTNNAFQTKTESPLAQLYGTSTMEHHHFDHCIMILNSEGNNIFEQLSPEDYRATIKVLEHAILSTDLALYFQKRGNFEKVVHSESADWTVDGNREMLRAMMMTACDVAAITKPWEIQQKVAELVASEFFEQGDMERFQLNAEPIPMMDRKKKDDLPKMQVGFIDFICMPVYKLFYDLEPCLKPLYDGCVDNRNNWQALADKGNKEATAGESPREGKKEENNNKKNSATKEGHKTVMETSNTRALTTEKENKDKETKKSKTCNIL</sequence>
<protein>
    <recommendedName>
        <fullName evidence="4">Phosphodiesterase</fullName>
        <ecNumber evidence="4">3.1.4.-</ecNumber>
    </recommendedName>
</protein>
<dbReference type="Gene3D" id="1.10.1300.10">
    <property type="entry name" value="3'5'-cyclic nucleotide phosphodiesterase, catalytic domain"/>
    <property type="match status" value="1"/>
</dbReference>
<feature type="region of interest" description="Disordered" evidence="5">
    <location>
        <begin position="813"/>
        <end position="876"/>
    </location>
</feature>
<reference evidence="7 8" key="1">
    <citation type="submission" date="2022-05" db="EMBL/GenBank/DDBJ databases">
        <authorList>
            <consortium name="Genoscope - CEA"/>
            <person name="William W."/>
        </authorList>
    </citation>
    <scope>NUCLEOTIDE SEQUENCE [LARGE SCALE GENOMIC DNA]</scope>
</reference>
<dbReference type="SMART" id="SM00065">
    <property type="entry name" value="GAF"/>
    <property type="match status" value="2"/>
</dbReference>
<evidence type="ECO:0000256" key="1">
    <source>
        <dbReference type="ARBA" id="ARBA00022535"/>
    </source>
</evidence>
<proteinExistence type="inferred from homology"/>
<dbReference type="Proteomes" id="UP001159427">
    <property type="component" value="Unassembled WGS sequence"/>
</dbReference>
<feature type="compositionally biased region" description="Basic and acidic residues" evidence="5">
    <location>
        <begin position="857"/>
        <end position="869"/>
    </location>
</feature>
<keyword evidence="1" id="KW-0140">cGMP</keyword>
<dbReference type="CDD" id="cd00077">
    <property type="entry name" value="HDc"/>
    <property type="match status" value="1"/>
</dbReference>
<evidence type="ECO:0000256" key="5">
    <source>
        <dbReference type="SAM" id="MobiDB-lite"/>
    </source>
</evidence>
<accession>A0ABN8LUF7</accession>
<dbReference type="SUPFAM" id="SSF55781">
    <property type="entry name" value="GAF domain-like"/>
    <property type="match status" value="2"/>
</dbReference>
<evidence type="ECO:0000256" key="3">
    <source>
        <dbReference type="ARBA" id="ARBA00022801"/>
    </source>
</evidence>
<dbReference type="InterPro" id="IPR002073">
    <property type="entry name" value="PDEase_catalytic_dom"/>
</dbReference>
<evidence type="ECO:0000256" key="2">
    <source>
        <dbReference type="ARBA" id="ARBA00022723"/>
    </source>
</evidence>
<dbReference type="InterPro" id="IPR003018">
    <property type="entry name" value="GAF"/>
</dbReference>
<evidence type="ECO:0000313" key="8">
    <source>
        <dbReference type="Proteomes" id="UP001159427"/>
    </source>
</evidence>
<feature type="domain" description="PDEase" evidence="6">
    <location>
        <begin position="478"/>
        <end position="814"/>
    </location>
</feature>
<name>A0ABN8LUF7_9CNID</name>
<evidence type="ECO:0000313" key="7">
    <source>
        <dbReference type="EMBL" id="CAH3020895.1"/>
    </source>
</evidence>
<comment type="similarity">
    <text evidence="4">Belongs to the cyclic nucleotide phosphodiesterase family.</text>
</comment>
<dbReference type="InterPro" id="IPR036971">
    <property type="entry name" value="PDEase_catalytic_dom_sf"/>
</dbReference>
<comment type="cofactor">
    <cofactor evidence="4">
        <name>a divalent metal cation</name>
        <dbReference type="ChEBI" id="CHEBI:60240"/>
    </cofactor>
    <text evidence="4">Binds 2 divalent metal cations per subunit. Site 1 may preferentially bind zinc ions, while site 2 has a preference for magnesium and/or manganese ions.</text>
</comment>
<evidence type="ECO:0000256" key="4">
    <source>
        <dbReference type="RuleBase" id="RU363067"/>
    </source>
</evidence>
<organism evidence="7 8">
    <name type="scientific">Porites evermanni</name>
    <dbReference type="NCBI Taxonomy" id="104178"/>
    <lineage>
        <taxon>Eukaryota</taxon>
        <taxon>Metazoa</taxon>
        <taxon>Cnidaria</taxon>
        <taxon>Anthozoa</taxon>
        <taxon>Hexacorallia</taxon>
        <taxon>Scleractinia</taxon>
        <taxon>Fungiina</taxon>
        <taxon>Poritidae</taxon>
        <taxon>Porites</taxon>
    </lineage>
</organism>
<comment type="caution">
    <text evidence="7">The sequence shown here is derived from an EMBL/GenBank/DDBJ whole genome shotgun (WGS) entry which is preliminary data.</text>
</comment>
<dbReference type="InterPro" id="IPR029016">
    <property type="entry name" value="GAF-like_dom_sf"/>
</dbReference>
<dbReference type="Pfam" id="PF01590">
    <property type="entry name" value="GAF"/>
    <property type="match status" value="2"/>
</dbReference>
<dbReference type="PROSITE" id="PS51845">
    <property type="entry name" value="PDEASE_I_2"/>
    <property type="match status" value="1"/>
</dbReference>
<keyword evidence="8" id="KW-1185">Reference proteome</keyword>
<dbReference type="EMBL" id="CALNXI010000162">
    <property type="protein sequence ID" value="CAH3020895.1"/>
    <property type="molecule type" value="Genomic_DNA"/>
</dbReference>
<dbReference type="EC" id="3.1.4.-" evidence="4"/>
<dbReference type="PRINTS" id="PR00387">
    <property type="entry name" value="PDIESTERASE1"/>
</dbReference>